<evidence type="ECO:0000259" key="1">
    <source>
        <dbReference type="Pfam" id="PF00561"/>
    </source>
</evidence>
<protein>
    <submittedName>
        <fullName evidence="2">Alpha/beta fold hydrolase</fullName>
    </submittedName>
</protein>
<dbReference type="EMBL" id="JAODYH010000003">
    <property type="protein sequence ID" value="MCT9809970.1"/>
    <property type="molecule type" value="Genomic_DNA"/>
</dbReference>
<gene>
    <name evidence="2" type="ORF">N0K08_04945</name>
</gene>
<dbReference type="PANTHER" id="PTHR43798:SF5">
    <property type="entry name" value="MONOACYLGLYCEROL LIPASE ABHD6"/>
    <property type="match status" value="1"/>
</dbReference>
<dbReference type="PRINTS" id="PR00111">
    <property type="entry name" value="ABHYDROLASE"/>
</dbReference>
<keyword evidence="3" id="KW-1185">Reference proteome</keyword>
<feature type="domain" description="AB hydrolase-1" evidence="1">
    <location>
        <begin position="13"/>
        <end position="238"/>
    </location>
</feature>
<dbReference type="Gene3D" id="3.40.50.1820">
    <property type="entry name" value="alpha/beta hydrolase"/>
    <property type="match status" value="1"/>
</dbReference>
<dbReference type="SUPFAM" id="SSF53474">
    <property type="entry name" value="alpha/beta-Hydrolases"/>
    <property type="match status" value="1"/>
</dbReference>
<reference evidence="2 3" key="1">
    <citation type="submission" date="2022-09" db="EMBL/GenBank/DDBJ databases">
        <title>Draft genome of isolate Be4.</title>
        <authorList>
            <person name="Sanchez-Castro I."/>
            <person name="Martinez-Rodriguez P."/>
            <person name="Descostes M."/>
            <person name="Merroun M."/>
        </authorList>
    </citation>
    <scope>NUCLEOTIDE SEQUENCE [LARGE SCALE GENOMIC DNA]</scope>
    <source>
        <strain evidence="2 3">Be4</strain>
    </source>
</reference>
<sequence length="253" mass="26660">MPALHSIVQGQGPVIVLSHALGCDLHMWDEVTALLQDRYTIVRYDQRGHGRSPASATDFNMHDLAQDAAELIAGLGRGAVHFAGVSMGGMTAQALAALHPDMVRSITIANSAARYDDAAQQGWQARIDTVRAQGVASIADGALQRWLSPEFVASHAARVARMRDSLVAIDPQPYAQACQAVAGIALHETNAAIRCPALVIAGTLDAATPLAMSQEIADGIAGAELATIDAAHISCVEQPERFAALLDGFIQRV</sequence>
<accession>A0ABT2PHN6</accession>
<dbReference type="GO" id="GO:0016787">
    <property type="term" value="F:hydrolase activity"/>
    <property type="evidence" value="ECO:0007669"/>
    <property type="project" value="UniProtKB-KW"/>
</dbReference>
<organism evidence="2 3">
    <name type="scientific">Acidovorax bellezanensis</name>
    <dbReference type="NCBI Taxonomy" id="2976702"/>
    <lineage>
        <taxon>Bacteria</taxon>
        <taxon>Pseudomonadati</taxon>
        <taxon>Pseudomonadota</taxon>
        <taxon>Betaproteobacteria</taxon>
        <taxon>Burkholderiales</taxon>
        <taxon>Comamonadaceae</taxon>
        <taxon>Acidovorax</taxon>
    </lineage>
</organism>
<dbReference type="RefSeq" id="WP_261498952.1">
    <property type="nucleotide sequence ID" value="NZ_JAODYH010000003.1"/>
</dbReference>
<dbReference type="InterPro" id="IPR000073">
    <property type="entry name" value="AB_hydrolase_1"/>
</dbReference>
<evidence type="ECO:0000313" key="3">
    <source>
        <dbReference type="Proteomes" id="UP001525968"/>
    </source>
</evidence>
<dbReference type="Pfam" id="PF00561">
    <property type="entry name" value="Abhydrolase_1"/>
    <property type="match status" value="1"/>
</dbReference>
<dbReference type="PANTHER" id="PTHR43798">
    <property type="entry name" value="MONOACYLGLYCEROL LIPASE"/>
    <property type="match status" value="1"/>
</dbReference>
<evidence type="ECO:0000313" key="2">
    <source>
        <dbReference type="EMBL" id="MCT9809970.1"/>
    </source>
</evidence>
<keyword evidence="2" id="KW-0378">Hydrolase</keyword>
<dbReference type="Proteomes" id="UP001525968">
    <property type="component" value="Unassembled WGS sequence"/>
</dbReference>
<dbReference type="InterPro" id="IPR029058">
    <property type="entry name" value="AB_hydrolase_fold"/>
</dbReference>
<dbReference type="InterPro" id="IPR050266">
    <property type="entry name" value="AB_hydrolase_sf"/>
</dbReference>
<comment type="caution">
    <text evidence="2">The sequence shown here is derived from an EMBL/GenBank/DDBJ whole genome shotgun (WGS) entry which is preliminary data.</text>
</comment>
<name>A0ABT2PHN6_9BURK</name>
<proteinExistence type="predicted"/>